<dbReference type="GO" id="GO:0004520">
    <property type="term" value="F:DNA endonuclease activity"/>
    <property type="evidence" value="ECO:0007669"/>
    <property type="project" value="TreeGrafter"/>
</dbReference>
<evidence type="ECO:0000259" key="6">
    <source>
        <dbReference type="PROSITE" id="PS51192"/>
    </source>
</evidence>
<dbReference type="SUPFAM" id="SSF52540">
    <property type="entry name" value="P-loop containing nucleoside triphosphate hydrolases"/>
    <property type="match status" value="2"/>
</dbReference>
<keyword evidence="3" id="KW-0347">Helicase</keyword>
<dbReference type="SMART" id="SM00487">
    <property type="entry name" value="DEXDc"/>
    <property type="match status" value="1"/>
</dbReference>
<dbReference type="EMBL" id="GG662641">
    <property type="protein sequence ID" value="EAR99255.2"/>
    <property type="molecule type" value="Genomic_DNA"/>
</dbReference>
<evidence type="ECO:0000256" key="2">
    <source>
        <dbReference type="ARBA" id="ARBA00022801"/>
    </source>
</evidence>
<evidence type="ECO:0000313" key="9">
    <source>
        <dbReference type="Proteomes" id="UP000009168"/>
    </source>
</evidence>
<dbReference type="Gene3D" id="3.40.50.10810">
    <property type="entry name" value="Tandem AAA-ATPase domain"/>
    <property type="match status" value="1"/>
</dbReference>
<dbReference type="Pfam" id="PF00176">
    <property type="entry name" value="SNF2-rel_dom"/>
    <property type="match status" value="1"/>
</dbReference>
<feature type="domain" description="Helicase C-terminal" evidence="7">
    <location>
        <begin position="437"/>
        <end position="585"/>
    </location>
</feature>
<evidence type="ECO:0000313" key="8">
    <source>
        <dbReference type="EMBL" id="EAR99255.2"/>
    </source>
</evidence>
<dbReference type="CDD" id="cd18793">
    <property type="entry name" value="SF2_C_SNF"/>
    <property type="match status" value="1"/>
</dbReference>
<dbReference type="Proteomes" id="UP000009168">
    <property type="component" value="Unassembled WGS sequence"/>
</dbReference>
<dbReference type="KEGG" id="tet:TTHERM_00627150"/>
<dbReference type="GeneID" id="7844535"/>
<evidence type="ECO:0000256" key="5">
    <source>
        <dbReference type="SAM" id="MobiDB-lite"/>
    </source>
</evidence>
<dbReference type="SMART" id="SM00490">
    <property type="entry name" value="HELICc"/>
    <property type="match status" value="1"/>
</dbReference>
<dbReference type="GO" id="GO:0031297">
    <property type="term" value="P:replication fork processing"/>
    <property type="evidence" value="ECO:0007669"/>
    <property type="project" value="TreeGrafter"/>
</dbReference>
<dbReference type="HOGENOM" id="CLU_000315_33_3_1"/>
<gene>
    <name evidence="8" type="ORF">TTHERM_00627150</name>
</gene>
<keyword evidence="1" id="KW-0547">Nucleotide-binding</keyword>
<dbReference type="PANTHER" id="PTHR45766:SF3">
    <property type="entry name" value="DNA ANNEALING HELICASE AND ENDONUCLEASE ZRANB3"/>
    <property type="match status" value="1"/>
</dbReference>
<dbReference type="Pfam" id="PF00271">
    <property type="entry name" value="Helicase_C"/>
    <property type="match status" value="1"/>
</dbReference>
<dbReference type="RefSeq" id="XP_001019500.2">
    <property type="nucleotide sequence ID" value="XM_001019500.3"/>
</dbReference>
<organism evidence="8 9">
    <name type="scientific">Tetrahymena thermophila (strain SB210)</name>
    <dbReference type="NCBI Taxonomy" id="312017"/>
    <lineage>
        <taxon>Eukaryota</taxon>
        <taxon>Sar</taxon>
        <taxon>Alveolata</taxon>
        <taxon>Ciliophora</taxon>
        <taxon>Intramacronucleata</taxon>
        <taxon>Oligohymenophorea</taxon>
        <taxon>Hymenostomatida</taxon>
        <taxon>Tetrahymenina</taxon>
        <taxon>Tetrahymenidae</taxon>
        <taxon>Tetrahymena</taxon>
    </lineage>
</organism>
<keyword evidence="2" id="KW-0378">Hydrolase</keyword>
<dbReference type="PROSITE" id="PS51194">
    <property type="entry name" value="HELICASE_CTER"/>
    <property type="match status" value="1"/>
</dbReference>
<dbReference type="GO" id="GO:0006281">
    <property type="term" value="P:DNA repair"/>
    <property type="evidence" value="ECO:0007669"/>
    <property type="project" value="TreeGrafter"/>
</dbReference>
<proteinExistence type="predicted"/>
<dbReference type="GO" id="GO:0043596">
    <property type="term" value="C:nuclear replication fork"/>
    <property type="evidence" value="ECO:0007669"/>
    <property type="project" value="TreeGrafter"/>
</dbReference>
<dbReference type="InterPro" id="IPR014001">
    <property type="entry name" value="Helicase_ATP-bd"/>
</dbReference>
<evidence type="ECO:0000256" key="1">
    <source>
        <dbReference type="ARBA" id="ARBA00022741"/>
    </source>
</evidence>
<dbReference type="PANTHER" id="PTHR45766">
    <property type="entry name" value="DNA ANNEALING HELICASE AND ENDONUCLEASE ZRANB3 FAMILY MEMBER"/>
    <property type="match status" value="1"/>
</dbReference>
<dbReference type="AlphaFoldDB" id="Q23RY4"/>
<evidence type="ECO:0000259" key="7">
    <source>
        <dbReference type="PROSITE" id="PS51194"/>
    </source>
</evidence>
<dbReference type="InterPro" id="IPR049730">
    <property type="entry name" value="SNF2/RAD54-like_C"/>
</dbReference>
<feature type="region of interest" description="Disordered" evidence="5">
    <location>
        <begin position="587"/>
        <end position="643"/>
    </location>
</feature>
<dbReference type="GO" id="GO:0005524">
    <property type="term" value="F:ATP binding"/>
    <property type="evidence" value="ECO:0007669"/>
    <property type="project" value="UniProtKB-KW"/>
</dbReference>
<feature type="compositionally biased region" description="Low complexity" evidence="5">
    <location>
        <begin position="602"/>
        <end position="629"/>
    </location>
</feature>
<dbReference type="eggNOG" id="KOG1000">
    <property type="taxonomic scope" value="Eukaryota"/>
</dbReference>
<dbReference type="InterPro" id="IPR000330">
    <property type="entry name" value="SNF2_N"/>
</dbReference>
<protein>
    <submittedName>
        <fullName evidence="8">SNF2 family amine-terminal protein</fullName>
    </submittedName>
</protein>
<dbReference type="STRING" id="312017.Q23RY4"/>
<evidence type="ECO:0000256" key="4">
    <source>
        <dbReference type="ARBA" id="ARBA00022840"/>
    </source>
</evidence>
<reference evidence="9" key="1">
    <citation type="journal article" date="2006" name="PLoS Biol.">
        <title>Macronuclear genome sequence of the ciliate Tetrahymena thermophila, a model eukaryote.</title>
        <authorList>
            <person name="Eisen J.A."/>
            <person name="Coyne R.S."/>
            <person name="Wu M."/>
            <person name="Wu D."/>
            <person name="Thiagarajan M."/>
            <person name="Wortman J.R."/>
            <person name="Badger J.H."/>
            <person name="Ren Q."/>
            <person name="Amedeo P."/>
            <person name="Jones K.M."/>
            <person name="Tallon L.J."/>
            <person name="Delcher A.L."/>
            <person name="Salzberg S.L."/>
            <person name="Silva J.C."/>
            <person name="Haas B.J."/>
            <person name="Majoros W.H."/>
            <person name="Farzad M."/>
            <person name="Carlton J.M."/>
            <person name="Smith R.K. Jr."/>
            <person name="Garg J."/>
            <person name="Pearlman R.E."/>
            <person name="Karrer K.M."/>
            <person name="Sun L."/>
            <person name="Manning G."/>
            <person name="Elde N.C."/>
            <person name="Turkewitz A.P."/>
            <person name="Asai D.J."/>
            <person name="Wilkes D.E."/>
            <person name="Wang Y."/>
            <person name="Cai H."/>
            <person name="Collins K."/>
            <person name="Stewart B.A."/>
            <person name="Lee S.R."/>
            <person name="Wilamowska K."/>
            <person name="Weinberg Z."/>
            <person name="Ruzzo W.L."/>
            <person name="Wloga D."/>
            <person name="Gaertig J."/>
            <person name="Frankel J."/>
            <person name="Tsao C.-C."/>
            <person name="Gorovsky M.A."/>
            <person name="Keeling P.J."/>
            <person name="Waller R.F."/>
            <person name="Patron N.J."/>
            <person name="Cherry J.M."/>
            <person name="Stover N.A."/>
            <person name="Krieger C.J."/>
            <person name="del Toro C."/>
            <person name="Ryder H.F."/>
            <person name="Williamson S.C."/>
            <person name="Barbeau R.A."/>
            <person name="Hamilton E.P."/>
            <person name="Orias E."/>
        </authorList>
    </citation>
    <scope>NUCLEOTIDE SEQUENCE [LARGE SCALE GENOMIC DNA]</scope>
    <source>
        <strain evidence="9">SB210</strain>
    </source>
</reference>
<keyword evidence="9" id="KW-1185">Reference proteome</keyword>
<dbReference type="InterPro" id="IPR027417">
    <property type="entry name" value="P-loop_NTPase"/>
</dbReference>
<dbReference type="InterPro" id="IPR038718">
    <property type="entry name" value="SNF2-like_sf"/>
</dbReference>
<dbReference type="InParanoid" id="Q23RY4"/>
<dbReference type="FunCoup" id="Q23RY4">
    <property type="interactions" value="4"/>
</dbReference>
<accession>Q23RY4</accession>
<keyword evidence="4" id="KW-0067">ATP-binding</keyword>
<evidence type="ECO:0000256" key="3">
    <source>
        <dbReference type="ARBA" id="ARBA00022806"/>
    </source>
</evidence>
<dbReference type="OrthoDB" id="309679at2759"/>
<feature type="compositionally biased region" description="Polar residues" evidence="5">
    <location>
        <begin position="591"/>
        <end position="601"/>
    </location>
</feature>
<name>Q23RY4_TETTS</name>
<dbReference type="Gene3D" id="3.40.50.300">
    <property type="entry name" value="P-loop containing nucleotide triphosphate hydrolases"/>
    <property type="match status" value="1"/>
</dbReference>
<sequence>MITKQIQKEPKVQKNINFQIIHDDYFLVQRVFNDEDKQILKNFEANYDNINKGYVLQIKFYTNLIEILTRKYQVVNQIPYFVFSALQPIQKCLNFNIENQNKQIYYDQNDIKTPENDLPQSILKQLFNYQKEGIRFGMMNKCRILIADEMGVGKTIQAICLAFAYLKNLSKKMIVICPSSLKFYWKQEINKWYRVILNGRQVSQFIQVFQASNDQIEQQTKILICSYDIIQSAINKIEKYNAFLGIADEAHYLKNPDTKRSKAIIPYLKQLKHVILLTGTPAFAKPQEMYSLVSILRPDVFTNFLDYGKRYCNPKKSNFHNGLDYSGSSNELELHYLLTRYMMIRRLKKDVLNELPDKKRKKIKVSTDSSIQSQIAQILKKVKDKTLQILMNPPPNQQFQNEPDSYFNGNHGSSQFQSLKTCYMLSGLAKQQQVLNYLEELLKSVDKVIVFAEHIQILDNIEKFANDRKKKYIRIDGSVRDEEKSIRVQSFENNKNISIAILSFGAASLGITLTSASNILFAEMHWTPAIMEQAEDRAHRIGQKNPVTCHYLIGEGTLDNMLYKKILEKQQIVGAILDGKTVNLKFDETDTPNQMNSNTINQQSHNQEQQFQQLKQQKQTNMTNNQGKTCSNKSKNQDEKKQQGGLIQQSILNYCHQNATGKNKLEKVNFLNMKEQIIPCEEIEIKEDFPVKEKNFIQKRSRKQFDKENKHIQEELYRPEKQLKNKLLSNKQQNFIIID</sequence>
<dbReference type="PROSITE" id="PS51192">
    <property type="entry name" value="HELICASE_ATP_BIND_1"/>
    <property type="match status" value="1"/>
</dbReference>
<dbReference type="GO" id="GO:0004386">
    <property type="term" value="F:helicase activity"/>
    <property type="evidence" value="ECO:0007669"/>
    <property type="project" value="UniProtKB-KW"/>
</dbReference>
<dbReference type="GO" id="GO:0016787">
    <property type="term" value="F:hydrolase activity"/>
    <property type="evidence" value="ECO:0007669"/>
    <property type="project" value="UniProtKB-KW"/>
</dbReference>
<dbReference type="InterPro" id="IPR001650">
    <property type="entry name" value="Helicase_C-like"/>
</dbReference>
<feature type="domain" description="Helicase ATP-binding" evidence="6">
    <location>
        <begin position="135"/>
        <end position="299"/>
    </location>
</feature>